<dbReference type="InterPro" id="IPR005513">
    <property type="entry name" value="LEA_1"/>
</dbReference>
<dbReference type="Proteomes" id="UP000087171">
    <property type="component" value="Unplaced"/>
</dbReference>
<feature type="compositionally biased region" description="Polar residues" evidence="2">
    <location>
        <begin position="72"/>
        <end position="81"/>
    </location>
</feature>
<proteinExistence type="inferred from homology"/>
<name>A0A1S3DVI4_CICAR</name>
<dbReference type="RefSeq" id="XP_012567450.1">
    <property type="nucleotide sequence ID" value="XM_012711996.2"/>
</dbReference>
<feature type="compositionally biased region" description="Basic and acidic residues" evidence="2">
    <location>
        <begin position="57"/>
        <end position="71"/>
    </location>
</feature>
<organism evidence="3 4">
    <name type="scientific">Cicer arietinum</name>
    <name type="common">Chickpea</name>
    <name type="synonym">Garbanzo</name>
    <dbReference type="NCBI Taxonomy" id="3827"/>
    <lineage>
        <taxon>Eukaryota</taxon>
        <taxon>Viridiplantae</taxon>
        <taxon>Streptophyta</taxon>
        <taxon>Embryophyta</taxon>
        <taxon>Tracheophyta</taxon>
        <taxon>Spermatophyta</taxon>
        <taxon>Magnoliopsida</taxon>
        <taxon>eudicotyledons</taxon>
        <taxon>Gunneridae</taxon>
        <taxon>Pentapetalae</taxon>
        <taxon>rosids</taxon>
        <taxon>fabids</taxon>
        <taxon>Fabales</taxon>
        <taxon>Fabaceae</taxon>
        <taxon>Papilionoideae</taxon>
        <taxon>50 kb inversion clade</taxon>
        <taxon>NPAAA clade</taxon>
        <taxon>Hologalegina</taxon>
        <taxon>IRL clade</taxon>
        <taxon>Cicereae</taxon>
        <taxon>Cicer</taxon>
    </lineage>
</organism>
<keyword evidence="3" id="KW-1185">Reference proteome</keyword>
<dbReference type="PANTHER" id="PTHR33493:SF29">
    <property type="entry name" value="LATE EMBRYOGENESIS ABUNDANT PROTEIN"/>
    <property type="match status" value="1"/>
</dbReference>
<dbReference type="GO" id="GO:0009793">
    <property type="term" value="P:embryo development ending in seed dormancy"/>
    <property type="evidence" value="ECO:0007669"/>
    <property type="project" value="InterPro"/>
</dbReference>
<evidence type="ECO:0000256" key="1">
    <source>
        <dbReference type="ARBA" id="ARBA00010975"/>
    </source>
</evidence>
<feature type="region of interest" description="Disordered" evidence="2">
    <location>
        <begin position="57"/>
        <end position="98"/>
    </location>
</feature>
<dbReference type="OrthoDB" id="1935860at2759"/>
<dbReference type="Pfam" id="PF03760">
    <property type="entry name" value="LEA_1"/>
    <property type="match status" value="1"/>
</dbReference>
<reference evidence="4" key="1">
    <citation type="submission" date="2025-08" db="UniProtKB">
        <authorList>
            <consortium name="RefSeq"/>
        </authorList>
    </citation>
    <scope>IDENTIFICATION</scope>
    <source>
        <tissue evidence="4">Etiolated seedlings</tissue>
    </source>
</reference>
<dbReference type="GeneID" id="105851289"/>
<sequence length="98" mass="10926">MQAVKEKLQDMNAMRKVKAEAKAEEKAEKDLAKARMDIAHEVRLAKEAEAAMDLHVTKAGERAEKEIEKHTSTGQAASMETANGPIYTATETHRMDHH</sequence>
<accession>A0A1S3DVI4</accession>
<evidence type="ECO:0000256" key="2">
    <source>
        <dbReference type="SAM" id="MobiDB-lite"/>
    </source>
</evidence>
<dbReference type="KEGG" id="cam:105851289"/>
<dbReference type="AlphaFoldDB" id="A0A1S3DVI4"/>
<evidence type="ECO:0000313" key="3">
    <source>
        <dbReference type="Proteomes" id="UP000087171"/>
    </source>
</evidence>
<protein>
    <submittedName>
        <fullName evidence="4">Late embryogenesis abundant protein 6-like</fullName>
    </submittedName>
</protein>
<gene>
    <name evidence="4" type="primary">LOC105851289</name>
</gene>
<dbReference type="PANTHER" id="PTHR33493">
    <property type="entry name" value="LATE EMBRYOGENESIS ABUNDANT PROTEIN 6-RELATED"/>
    <property type="match status" value="1"/>
</dbReference>
<evidence type="ECO:0000313" key="4">
    <source>
        <dbReference type="RefSeq" id="XP_012567450.1"/>
    </source>
</evidence>
<comment type="similarity">
    <text evidence="1">Belongs to the LEA type 1 family.</text>
</comment>